<name>A0ABW1VUW7_9GAMM</name>
<keyword evidence="2" id="KW-1185">Reference proteome</keyword>
<evidence type="ECO:0000313" key="1">
    <source>
        <dbReference type="EMBL" id="MFC6363676.1"/>
    </source>
</evidence>
<dbReference type="RefSeq" id="WP_343876783.1">
    <property type="nucleotide sequence ID" value="NZ_BAAAFW010000031.1"/>
</dbReference>
<dbReference type="Proteomes" id="UP001596215">
    <property type="component" value="Unassembled WGS sequence"/>
</dbReference>
<reference evidence="2" key="1">
    <citation type="journal article" date="2019" name="Int. J. Syst. Evol. Microbiol.">
        <title>The Global Catalogue of Microorganisms (GCM) 10K type strain sequencing project: providing services to taxonomists for standard genome sequencing and annotation.</title>
        <authorList>
            <consortium name="The Broad Institute Genomics Platform"/>
            <consortium name="The Broad Institute Genome Sequencing Center for Infectious Disease"/>
            <person name="Wu L."/>
            <person name="Ma J."/>
        </authorList>
    </citation>
    <scope>NUCLEOTIDE SEQUENCE [LARGE SCALE GENOMIC DNA]</scope>
    <source>
        <strain evidence="2">CGMCC 4.1530</strain>
    </source>
</reference>
<dbReference type="CDD" id="cd14744">
    <property type="entry name" value="PAAR_CT_2"/>
    <property type="match status" value="1"/>
</dbReference>
<dbReference type="InterPro" id="IPR008727">
    <property type="entry name" value="PAAR_motif"/>
</dbReference>
<comment type="caution">
    <text evidence="1">The sequence shown here is derived from an EMBL/GenBank/DDBJ whole genome shotgun (WGS) entry which is preliminary data.</text>
</comment>
<dbReference type="EMBL" id="JBHSUC010000051">
    <property type="protein sequence ID" value="MFC6363676.1"/>
    <property type="molecule type" value="Genomic_DNA"/>
</dbReference>
<dbReference type="Pfam" id="PF05488">
    <property type="entry name" value="PAAR_motif"/>
    <property type="match status" value="1"/>
</dbReference>
<protein>
    <submittedName>
        <fullName evidence="1">PAAR domain-containing protein</fullName>
    </submittedName>
</protein>
<accession>A0ABW1VUW7</accession>
<organism evidence="1 2">
    <name type="scientific">Tatumella punctata</name>
    <dbReference type="NCBI Taxonomy" id="399969"/>
    <lineage>
        <taxon>Bacteria</taxon>
        <taxon>Pseudomonadati</taxon>
        <taxon>Pseudomonadota</taxon>
        <taxon>Gammaproteobacteria</taxon>
        <taxon>Enterobacterales</taxon>
        <taxon>Erwiniaceae</taxon>
        <taxon>Tatumella</taxon>
    </lineage>
</organism>
<sequence length="471" mass="49851">MATGHFLRIGDKTTCGGTILSGSPNHSFGGIATARNGDSVSCGKNGKTYHIAGGIPTYTIHGVSAAGTLHSCSTCPCNASFISSFPNASYWVEENKAAKATTVVAAAPAPAPAPLVAPGPAKVEEPIQHAQTAKKPHQEKREPVDAGFCVLPYGAETGAYERFLFEGSSPAGTKELYRSLNGDSKEYKAGSIMLLVDPEKQDSDQIAHMQAAKQRIDKALEPLTHKEANFLHTHYATIANFSSIADKGIGLAADPVGKYFENIERILKEIQETYKNTYMTRGALIGEQFYVKRAQLFKELDRELKIGFLNKAMKFGEYTKIKNALGLSTSSITHKWNETGIKDIEGYATHLERSVKYVKAMRYTGYVGIGFSALHSINEINEACSVGREAECTQKKYTEISSFVGGTGGGIIAGGIAVPLCIAIGVGTAGVGGLACAVIAGGTLGYVGGEAGGWGGEKVGSTIYNVIEGSK</sequence>
<proteinExistence type="predicted"/>
<evidence type="ECO:0000313" key="2">
    <source>
        <dbReference type="Proteomes" id="UP001596215"/>
    </source>
</evidence>
<gene>
    <name evidence="1" type="ORF">ACFP73_16630</name>
</gene>